<dbReference type="Gene3D" id="2.60.40.1930">
    <property type="match status" value="3"/>
</dbReference>
<dbReference type="Gene3D" id="1.50.10.20">
    <property type="match status" value="1"/>
</dbReference>
<dbReference type="InterPro" id="IPR011626">
    <property type="entry name" value="Alpha-macroglobulin_TED"/>
</dbReference>
<dbReference type="Gene3D" id="6.20.50.160">
    <property type="match status" value="1"/>
</dbReference>
<dbReference type="Gene3D" id="2.60.40.1940">
    <property type="match status" value="1"/>
</dbReference>
<dbReference type="InterPro" id="IPR054587">
    <property type="entry name" value="CO4A-B_CUB_C"/>
</dbReference>
<dbReference type="Pfam" id="PF17790">
    <property type="entry name" value="MG1"/>
    <property type="match status" value="1"/>
</dbReference>
<evidence type="ECO:0000259" key="5">
    <source>
        <dbReference type="PROSITE" id="PS01178"/>
    </source>
</evidence>
<keyword evidence="4" id="KW-1015">Disulfide bond</keyword>
<evidence type="ECO:0000256" key="1">
    <source>
        <dbReference type="ARBA" id="ARBA00004613"/>
    </source>
</evidence>
<dbReference type="InterPro" id="IPR001134">
    <property type="entry name" value="Netrin_domain"/>
</dbReference>
<dbReference type="PROSITE" id="PS00477">
    <property type="entry name" value="ALPHA_2_MACROGLOBULIN"/>
    <property type="match status" value="1"/>
</dbReference>
<dbReference type="SUPFAM" id="SSF50242">
    <property type="entry name" value="TIMP-like"/>
    <property type="match status" value="1"/>
</dbReference>
<proteinExistence type="predicted"/>
<dbReference type="InterPro" id="IPR000020">
    <property type="entry name" value="Anaphylatoxin/fibulin"/>
</dbReference>
<dbReference type="PANTHER" id="PTHR11412">
    <property type="entry name" value="MACROGLOBULIN / COMPLEMENT"/>
    <property type="match status" value="1"/>
</dbReference>
<dbReference type="PROSITE" id="PS01178">
    <property type="entry name" value="ANAPHYLATOXIN_2"/>
    <property type="match status" value="1"/>
</dbReference>
<dbReference type="InterPro" id="IPR018081">
    <property type="entry name" value="Anaphylatoxin_comp_syst"/>
</dbReference>
<dbReference type="PROSITE" id="PS01177">
    <property type="entry name" value="ANAPHYLATOXIN_1"/>
    <property type="match status" value="1"/>
</dbReference>
<dbReference type="Pfam" id="PF01759">
    <property type="entry name" value="NTR"/>
    <property type="match status" value="1"/>
</dbReference>
<dbReference type="InterPro" id="IPR002890">
    <property type="entry name" value="MG2"/>
</dbReference>
<dbReference type="Pfam" id="PF07677">
    <property type="entry name" value="A2M_recep"/>
    <property type="match status" value="1"/>
</dbReference>
<dbReference type="SMART" id="SM01419">
    <property type="entry name" value="Thiol-ester_cl"/>
    <property type="match status" value="1"/>
</dbReference>
<dbReference type="InterPro" id="IPR018933">
    <property type="entry name" value="Netrin_module_non-TIMP"/>
</dbReference>
<dbReference type="SUPFAM" id="SSF48239">
    <property type="entry name" value="Terpenoid cyclases/Protein prenyltransferases"/>
    <property type="match status" value="1"/>
</dbReference>
<dbReference type="InterPro" id="IPR041425">
    <property type="entry name" value="C3/4/5_MG1"/>
</dbReference>
<organism evidence="7 8">
    <name type="scientific">Cyanoderma ruficeps</name>
    <name type="common">rufous-capped babbler</name>
    <dbReference type="NCBI Taxonomy" id="181631"/>
    <lineage>
        <taxon>Eukaryota</taxon>
        <taxon>Metazoa</taxon>
        <taxon>Chordata</taxon>
        <taxon>Craniata</taxon>
        <taxon>Vertebrata</taxon>
        <taxon>Euteleostomi</taxon>
        <taxon>Archelosauria</taxon>
        <taxon>Archosauria</taxon>
        <taxon>Dinosauria</taxon>
        <taxon>Saurischia</taxon>
        <taxon>Theropoda</taxon>
        <taxon>Coelurosauria</taxon>
        <taxon>Aves</taxon>
        <taxon>Neognathae</taxon>
        <taxon>Neoaves</taxon>
        <taxon>Telluraves</taxon>
        <taxon>Australaves</taxon>
        <taxon>Passeriformes</taxon>
        <taxon>Sylvioidea</taxon>
        <taxon>Timaliidae</taxon>
        <taxon>Cyanoderma</taxon>
    </lineage>
</organism>
<dbReference type="Gene3D" id="2.60.40.690">
    <property type="entry name" value="Alpha-macroglobulin, receptor-binding domain"/>
    <property type="match status" value="1"/>
</dbReference>
<keyword evidence="2" id="KW-0964">Secreted</keyword>
<dbReference type="GO" id="GO:0005615">
    <property type="term" value="C:extracellular space"/>
    <property type="evidence" value="ECO:0007669"/>
    <property type="project" value="InterPro"/>
</dbReference>
<dbReference type="Pfam" id="PF22661">
    <property type="entry name" value="CO4A-B_CUB_C"/>
    <property type="match status" value="1"/>
</dbReference>
<dbReference type="Pfam" id="PF01821">
    <property type="entry name" value="ANATO"/>
    <property type="match status" value="1"/>
</dbReference>
<dbReference type="InterPro" id="IPR047565">
    <property type="entry name" value="Alpha-macroglob_thiol-ester_cl"/>
</dbReference>
<evidence type="ECO:0000259" key="6">
    <source>
        <dbReference type="PROSITE" id="PS50189"/>
    </source>
</evidence>
<dbReference type="InterPro" id="IPR040839">
    <property type="entry name" value="MG4"/>
</dbReference>
<dbReference type="Proteomes" id="UP000694396">
    <property type="component" value="Unplaced"/>
</dbReference>
<dbReference type="InterPro" id="IPR008993">
    <property type="entry name" value="TIMP-like_OB-fold"/>
</dbReference>
<reference evidence="7" key="1">
    <citation type="submission" date="2025-08" db="UniProtKB">
        <authorList>
            <consortium name="Ensembl"/>
        </authorList>
    </citation>
    <scope>IDENTIFICATION</scope>
</reference>
<dbReference type="Gene3D" id="2.40.50.120">
    <property type="match status" value="1"/>
</dbReference>
<dbReference type="InterPro" id="IPR041555">
    <property type="entry name" value="MG3"/>
</dbReference>
<dbReference type="Pfam" id="PF07703">
    <property type="entry name" value="A2M_BRD"/>
    <property type="match status" value="1"/>
</dbReference>
<dbReference type="InterPro" id="IPR019742">
    <property type="entry name" value="MacrogloblnA2_CS"/>
</dbReference>
<reference evidence="7" key="2">
    <citation type="submission" date="2025-09" db="UniProtKB">
        <authorList>
            <consortium name="Ensembl"/>
        </authorList>
    </citation>
    <scope>IDENTIFICATION</scope>
</reference>
<dbReference type="SUPFAM" id="SSF49410">
    <property type="entry name" value="Alpha-macroglobulin receptor domain"/>
    <property type="match status" value="1"/>
</dbReference>
<dbReference type="Gene3D" id="2.20.130.20">
    <property type="match status" value="1"/>
</dbReference>
<dbReference type="InterPro" id="IPR013783">
    <property type="entry name" value="Ig-like_fold"/>
</dbReference>
<dbReference type="InterPro" id="IPR050473">
    <property type="entry name" value="A2M/Complement_sys"/>
</dbReference>
<dbReference type="InterPro" id="IPR008930">
    <property type="entry name" value="Terpenoid_cyclase/PrenylTrfase"/>
</dbReference>
<dbReference type="SMART" id="SM00104">
    <property type="entry name" value="ANATO"/>
    <property type="match status" value="1"/>
</dbReference>
<dbReference type="PROSITE" id="PS50189">
    <property type="entry name" value="NTR"/>
    <property type="match status" value="1"/>
</dbReference>
<dbReference type="Pfam" id="PF17789">
    <property type="entry name" value="MG4"/>
    <property type="match status" value="1"/>
</dbReference>
<feature type="domain" description="NTR" evidence="6">
    <location>
        <begin position="1503"/>
        <end position="1633"/>
    </location>
</feature>
<keyword evidence="3" id="KW-0882">Thioester bond</keyword>
<dbReference type="InterPro" id="IPR009048">
    <property type="entry name" value="A-macroglobulin_rcpt-bd"/>
</dbReference>
<comment type="subcellular location">
    <subcellularLocation>
        <location evidence="1">Secreted</location>
    </subcellularLocation>
</comment>
<dbReference type="InterPro" id="IPR011625">
    <property type="entry name" value="A2M_N_BRD"/>
</dbReference>
<evidence type="ECO:0000256" key="2">
    <source>
        <dbReference type="ARBA" id="ARBA00022525"/>
    </source>
</evidence>
<dbReference type="CDD" id="cd02896">
    <property type="entry name" value="complement_C3_C4_C5"/>
    <property type="match status" value="1"/>
</dbReference>
<dbReference type="Pfam" id="PF01835">
    <property type="entry name" value="MG2"/>
    <property type="match status" value="1"/>
</dbReference>
<dbReference type="CDD" id="cd00017">
    <property type="entry name" value="ANATO"/>
    <property type="match status" value="1"/>
</dbReference>
<dbReference type="SMART" id="SM01361">
    <property type="entry name" value="A2M_recep"/>
    <property type="match status" value="1"/>
</dbReference>
<dbReference type="Gene3D" id="2.60.120.1540">
    <property type="match status" value="1"/>
</dbReference>
<dbReference type="InterPro" id="IPR036595">
    <property type="entry name" value="A-macroglobulin_rcpt-bd_sf"/>
</dbReference>
<dbReference type="Gene3D" id="1.20.91.20">
    <property type="entry name" value="Anaphylotoxins (complement system)"/>
    <property type="match status" value="1"/>
</dbReference>
<dbReference type="Pfam" id="PF17791">
    <property type="entry name" value="MG3"/>
    <property type="match status" value="1"/>
</dbReference>
<dbReference type="SMART" id="SM00643">
    <property type="entry name" value="C345C"/>
    <property type="match status" value="1"/>
</dbReference>
<dbReference type="GO" id="GO:0006956">
    <property type="term" value="P:complement activation"/>
    <property type="evidence" value="ECO:0007669"/>
    <property type="project" value="TreeGrafter"/>
</dbReference>
<evidence type="ECO:0000313" key="7">
    <source>
        <dbReference type="Ensembl" id="ENSCRFP00000007657.1"/>
    </source>
</evidence>
<dbReference type="GO" id="GO:0004866">
    <property type="term" value="F:endopeptidase inhibitor activity"/>
    <property type="evidence" value="ECO:0007669"/>
    <property type="project" value="InterPro"/>
</dbReference>
<dbReference type="Pfam" id="PF00207">
    <property type="entry name" value="A2M"/>
    <property type="match status" value="1"/>
</dbReference>
<protein>
    <recommendedName>
        <fullName evidence="9">CO4 protein</fullName>
    </recommendedName>
</protein>
<feature type="domain" description="Anaphylatoxin-like" evidence="5">
    <location>
        <begin position="665"/>
        <end position="700"/>
    </location>
</feature>
<name>A0A8C3QKR4_9PASS</name>
<dbReference type="InterPro" id="IPR001599">
    <property type="entry name" value="Macroglobln_a2"/>
</dbReference>
<accession>A0A8C3QKR4</accession>
<evidence type="ECO:0000313" key="8">
    <source>
        <dbReference type="Proteomes" id="UP000694396"/>
    </source>
</evidence>
<dbReference type="FunFam" id="2.60.40.10:FF:000155">
    <property type="entry name" value="complement C3 isoform X1"/>
    <property type="match status" value="1"/>
</dbReference>
<evidence type="ECO:0000256" key="3">
    <source>
        <dbReference type="ARBA" id="ARBA00022966"/>
    </source>
</evidence>
<dbReference type="Ensembl" id="ENSCRFT00000007926.1">
    <property type="protein sequence ID" value="ENSCRFP00000007657.1"/>
    <property type="gene ID" value="ENSCRFG00000006013.1"/>
</dbReference>
<evidence type="ECO:0000256" key="4">
    <source>
        <dbReference type="ARBA" id="ARBA00023157"/>
    </source>
</evidence>
<dbReference type="SMART" id="SM01359">
    <property type="entry name" value="A2M_N_2"/>
    <property type="match status" value="1"/>
</dbReference>
<keyword evidence="8" id="KW-1185">Reference proteome</keyword>
<dbReference type="SUPFAM" id="SSF47686">
    <property type="entry name" value="Anaphylotoxins (complement system)"/>
    <property type="match status" value="1"/>
</dbReference>
<dbReference type="SMART" id="SM01360">
    <property type="entry name" value="A2M"/>
    <property type="match status" value="1"/>
</dbReference>
<dbReference type="Pfam" id="PF07678">
    <property type="entry name" value="TED_complement"/>
    <property type="match status" value="1"/>
</dbReference>
<evidence type="ECO:0008006" key="9">
    <source>
        <dbReference type="Google" id="ProtNLM"/>
    </source>
</evidence>
<dbReference type="FunFam" id="6.20.50.160:FF:000001">
    <property type="entry name" value="Complement component 4"/>
    <property type="match status" value="1"/>
</dbReference>
<sequence length="1649" mass="185595">HSSLIFVKSFLITAPNVVHLGTDETITVQVHGAQSPVQVTAYFKDETKNQLLSERIYFNLNQNNGYQEMKKIMVKPGALQQNLFKRSNLPHVLLVTESKELYSTAKSTRILLSSKKGYIFIQTDKPIYTPSSQVRYRIFILDNAMRPTHDTVTVAVLNSKGMVVKKSDRKINTVFGEHFDIPDIAEPGTWKIKAWFHQHEMSNVSTEFEVKRYELPSFEVKLIPLHPYYHIWNESFVFDIEAKHSYGKEIQGAAYVRFGIIDENENKMFIPGLEQQLSIQNGKGRVTLNTPLLEEKLRRSISTLDGFHLYVAVTTVETASGEMREEELSSVKFVRSPYAVDLSNTKKYFVPGAPFSVVASATLVDGAPAAFLSISATVTMPGKPPVKKTAFCNREGLVSITFDIPRYVQMLEIKVKAEEGKERLESPEASIRAERYQSASPNYLSISIPHTVVRPGDTLPITLNGIHQSGSGNIGYFYYMVVAKGQAELLGRVPSSNKVISLKVTEKMVPAFRFLAYYFAGNEGQQEIIADSVWVDVMDACEGKIKVRTEQDTYEPTDSVNLQIEMDHAGKVALAVVDKAVFILNKKNKLTAKKVFNAMNSYDLGCSVGGGANSIQVFTDVGLAFISDTIQSSVREGKCNLPFRNLFKTTIDLGSRYQNTSLLKCCQDGMKLNPMRFSCAKRLEKVSGSQECRNAFKDCCEKATALRRQEKQRNRVGLARQYNEHEELFDETSVSLRSYFPESWWWSLEAIESPGKHSVKNFVPDSITTWEVQAISISPEKGFCVADPHTFAVFKDFFVSLRLPYSVRRHEQLEIKAVVYNYLPNDLQVTVKMDAVKGLCTAETTARAVQLSLLAKGNSATPAFFSVVPLTVGEIPITITAFDRDSGHSDSIRKNLKVVAEGVLQREEETICINSGLKFHTVDLNRPSNMVPGSDSHVLVSLKGNIMEESVGNCLSLSGVEKLIQVPTGCAEQTMVKMAPAVYAIEYLDASEQWVNFNPERKLEAIGMIEKGYTRLLEFQKEDGSYGAFKRTPSSVWLTAFIVKVLTRSREYFSIQDNHISKSISYLVNQQQADGSFHDHHPVMDRSMQVSHLYLEEFVVHLGLLGVERNNVRTVAYMKNQFSRNTDCYSTVITAYALTLVQSDSEDAQFVKEKLRRCSYFDEAKQQRYWGNGNDAVSVETTAYALLQTLLLEDMEYASPIATWLTERRNYGGGYCSTQDTVVALEALSAYSIQTLNTVSTDLTVRLGTPGRQNYYSIVLTDAHEEFQKQLEFELGRKLEISVHGKGNGTMSILKMYWSPELKNNTCNDLILTVEVEGSLKYSEAEYSDEDNDYEDLTTSGNSTFETLSKIDWFDIHSRRKRDLTTSSKIESLQYKVCVRSTGPQAPKMSLVDLTLLSGLEPDTKELEQLVTASDRYIQHFEYKEGKVLLYFGELPSGPDPDCISFGAKQINPMGLVQPANAVLYDFYNPDRRCSVFYSAPKHSAMLSKLCHANVCQCAEGPCPKQKSTFSKAVEQTTRVSFACYQPTADYAYEVEILNSTKKNVFDYYEAKIHKILKASADESIQVGEHRQFLSRSMCNLNIVPGKRYLLMGRDGQTVDCNNKMQYLLDAQAWVEKIPEDSECRSTLRRQSCVHLQDFLSTSDSLCHV</sequence>
<dbReference type="FunFam" id="2.40.50.120:FF:000013">
    <property type="entry name" value="Complement C3"/>
    <property type="match status" value="1"/>
</dbReference>
<dbReference type="FunFam" id="2.60.40.1940:FF:000001">
    <property type="entry name" value="Complement component C3"/>
    <property type="match status" value="1"/>
</dbReference>
<dbReference type="PANTHER" id="PTHR11412:SF86">
    <property type="entry name" value="COMPLEMENT C4-A-RELATED"/>
    <property type="match status" value="1"/>
</dbReference>
<dbReference type="Gene3D" id="2.60.40.10">
    <property type="entry name" value="Immunoglobulins"/>
    <property type="match status" value="2"/>
</dbReference>